<evidence type="ECO:0000313" key="3">
    <source>
        <dbReference type="EMBL" id="ACR35058.1"/>
    </source>
</evidence>
<dbReference type="Proteomes" id="UP000007305">
    <property type="component" value="Chromosome 5"/>
</dbReference>
<accession>C4J1K8</accession>
<protein>
    <submittedName>
        <fullName evidence="3 4">Uncharacterized protein</fullName>
    </submittedName>
</protein>
<dbReference type="EMBL" id="BT084705">
    <property type="protein sequence ID" value="ACR35058.1"/>
    <property type="molecule type" value="mRNA"/>
</dbReference>
<evidence type="ECO:0000256" key="1">
    <source>
        <dbReference type="SAM" id="MobiDB-lite"/>
    </source>
</evidence>
<sequence length="360" mass="38622">MIQLSTLSTVHSLILILYYIHSVATQSRQDCLLHQSRTRRGSRVEQSRKQVLPPIRAIGIVARPRRGVHRQVTCETGVGAAAVDPCAGSGGLQRRVLVALVEPVAERVGHRAGDHAGDVDHHAVRADVAARRHERRRLGTVQRPVERPRALPGALRGGVADPDVRGPGGPGVGAVQAAAARAEPVHAHVLRGEHQRDPALPRPGPRRQLRELGQRQALPQRAPFVGGLADERHPRAAAAAAAAPAPRLGEVQLVDGAPPLRHGRGRCQRRGGGGGEGPEEVGDHGLLRWREAAVPDYGHRDAALQHGAVVVRQDRAGRRLVQLQQAPAARGETCRAQDQHGHQRKCDVARALPAAKATMR</sequence>
<reference evidence="4" key="4">
    <citation type="submission" date="2019-07" db="EMBL/GenBank/DDBJ databases">
        <authorList>
            <person name="Seetharam A."/>
            <person name="Woodhouse M."/>
            <person name="Cannon E."/>
        </authorList>
    </citation>
    <scope>NUCLEOTIDE SEQUENCE [LARGE SCALE GENOMIC DNA]</scope>
    <source>
        <strain evidence="4">cv. B73</strain>
    </source>
</reference>
<evidence type="ECO:0000256" key="2">
    <source>
        <dbReference type="SAM" id="SignalP"/>
    </source>
</evidence>
<reference evidence="4" key="5">
    <citation type="submission" date="2021-05" db="UniProtKB">
        <authorList>
            <consortium name="EnsemblPlants"/>
        </authorList>
    </citation>
    <scope>IDENTIFICATION</scope>
    <source>
        <strain evidence="4">cv. B73</strain>
    </source>
</reference>
<dbReference type="AlphaFoldDB" id="C4J1K8"/>
<keyword evidence="5" id="KW-1185">Reference proteome</keyword>
<proteinExistence type="evidence at transcript level"/>
<keyword evidence="2" id="KW-0732">Signal</keyword>
<feature type="region of interest" description="Disordered" evidence="1">
    <location>
        <begin position="151"/>
        <end position="173"/>
    </location>
</feature>
<feature type="region of interest" description="Disordered" evidence="1">
    <location>
        <begin position="255"/>
        <end position="282"/>
    </location>
</feature>
<dbReference type="Gramene" id="Zm00001eb255400_T001">
    <property type="protein sequence ID" value="Zm00001eb255400_P001"/>
    <property type="gene ID" value="Zm00001eb255400"/>
</dbReference>
<reference evidence="3" key="3">
    <citation type="submission" date="2012-06" db="EMBL/GenBank/DDBJ databases">
        <authorList>
            <person name="Yu Y."/>
            <person name="Currie J."/>
            <person name="Lomeli R."/>
            <person name="Angelova A."/>
            <person name="Collura K."/>
            <person name="Wissotski M."/>
            <person name="Campos D."/>
            <person name="Kudrna D."/>
            <person name="Golser W."/>
            <person name="Ashely E."/>
            <person name="Descour A."/>
            <person name="Fernandes J."/>
            <person name="Soderlund C."/>
            <person name="Walbot V."/>
        </authorList>
    </citation>
    <scope>NUCLEOTIDE SEQUENCE</scope>
    <source>
        <strain evidence="3">B73</strain>
    </source>
</reference>
<evidence type="ECO:0000313" key="4">
    <source>
        <dbReference type="EnsemblPlants" id="Zm00001eb255400_P001"/>
    </source>
</evidence>
<organism evidence="3">
    <name type="scientific">Zea mays</name>
    <name type="common">Maize</name>
    <dbReference type="NCBI Taxonomy" id="4577"/>
    <lineage>
        <taxon>Eukaryota</taxon>
        <taxon>Viridiplantae</taxon>
        <taxon>Streptophyta</taxon>
        <taxon>Embryophyta</taxon>
        <taxon>Tracheophyta</taxon>
        <taxon>Spermatophyta</taxon>
        <taxon>Magnoliopsida</taxon>
        <taxon>Liliopsida</taxon>
        <taxon>Poales</taxon>
        <taxon>Poaceae</taxon>
        <taxon>PACMAD clade</taxon>
        <taxon>Panicoideae</taxon>
        <taxon>Andropogonodae</taxon>
        <taxon>Andropogoneae</taxon>
        <taxon>Tripsacinae</taxon>
        <taxon>Zea</taxon>
    </lineage>
</organism>
<name>C4J1K8_MAIZE</name>
<feature type="chain" id="PRO_5042451178" evidence="2">
    <location>
        <begin position="26"/>
        <end position="360"/>
    </location>
</feature>
<reference evidence="3" key="1">
    <citation type="journal article" date="2009" name="PLoS Genet.">
        <title>Sequencing, mapping, and analysis of 27,455 maize full-length cDNAs.</title>
        <authorList>
            <person name="Soderlund C."/>
            <person name="Descour A."/>
            <person name="Kudrna D."/>
            <person name="Bomhoff M."/>
            <person name="Boyd L."/>
            <person name="Currie J."/>
            <person name="Angelova A."/>
            <person name="Collura K."/>
            <person name="Wissotski M."/>
            <person name="Ashley E."/>
            <person name="Morrow D."/>
            <person name="Fernandes J."/>
            <person name="Walbot V."/>
            <person name="Yu Y."/>
        </authorList>
    </citation>
    <scope>NUCLEOTIDE SEQUENCE</scope>
    <source>
        <strain evidence="3">B73</strain>
    </source>
</reference>
<reference evidence="5" key="2">
    <citation type="journal article" date="2009" name="Science">
        <title>The B73 maize genome: complexity, diversity, and dynamics.</title>
        <authorList>
            <person name="Schnable P.S."/>
            <person name="Ware D."/>
            <person name="Fulton R.S."/>
            <person name="Stein J.C."/>
            <person name="Wei F."/>
            <person name="Pasternak S."/>
            <person name="Liang C."/>
            <person name="Zhang J."/>
            <person name="Fulton L."/>
            <person name="Graves T.A."/>
            <person name="Minx P."/>
            <person name="Reily A.D."/>
            <person name="Courtney L."/>
            <person name="Kruchowski S.S."/>
            <person name="Tomlinson C."/>
            <person name="Strong C."/>
            <person name="Delehaunty K."/>
            <person name="Fronick C."/>
            <person name="Courtney B."/>
            <person name="Rock S.M."/>
            <person name="Belter E."/>
            <person name="Du F."/>
            <person name="Kim K."/>
            <person name="Abbott R.M."/>
            <person name="Cotton M."/>
            <person name="Levy A."/>
            <person name="Marchetto P."/>
            <person name="Ochoa K."/>
            <person name="Jackson S.M."/>
            <person name="Gillam B."/>
            <person name="Chen W."/>
            <person name="Yan L."/>
            <person name="Higginbotham J."/>
            <person name="Cardenas M."/>
            <person name="Waligorski J."/>
            <person name="Applebaum E."/>
            <person name="Phelps L."/>
            <person name="Falcone J."/>
            <person name="Kanchi K."/>
            <person name="Thane T."/>
            <person name="Scimone A."/>
            <person name="Thane N."/>
            <person name="Henke J."/>
            <person name="Wang T."/>
            <person name="Ruppert J."/>
            <person name="Shah N."/>
            <person name="Rotter K."/>
            <person name="Hodges J."/>
            <person name="Ingenthron E."/>
            <person name="Cordes M."/>
            <person name="Kohlberg S."/>
            <person name="Sgro J."/>
            <person name="Delgado B."/>
            <person name="Mead K."/>
            <person name="Chinwalla A."/>
            <person name="Leonard S."/>
            <person name="Crouse K."/>
            <person name="Collura K."/>
            <person name="Kudrna D."/>
            <person name="Currie J."/>
            <person name="He R."/>
            <person name="Angelova A."/>
            <person name="Rajasekar S."/>
            <person name="Mueller T."/>
            <person name="Lomeli R."/>
            <person name="Scara G."/>
            <person name="Ko A."/>
            <person name="Delaney K."/>
            <person name="Wissotski M."/>
            <person name="Lopez G."/>
            <person name="Campos D."/>
            <person name="Braidotti M."/>
            <person name="Ashley E."/>
            <person name="Golser W."/>
            <person name="Kim H."/>
            <person name="Lee S."/>
            <person name="Lin J."/>
            <person name="Dujmic Z."/>
            <person name="Kim W."/>
            <person name="Talag J."/>
            <person name="Zuccolo A."/>
            <person name="Fan C."/>
            <person name="Sebastian A."/>
            <person name="Kramer M."/>
            <person name="Spiegel L."/>
            <person name="Nascimento L."/>
            <person name="Zutavern T."/>
            <person name="Miller B."/>
            <person name="Ambroise C."/>
            <person name="Muller S."/>
            <person name="Spooner W."/>
            <person name="Narechania A."/>
            <person name="Ren L."/>
            <person name="Wei S."/>
            <person name="Kumari S."/>
            <person name="Faga B."/>
            <person name="Levy M.J."/>
            <person name="McMahan L."/>
            <person name="Van Buren P."/>
            <person name="Vaughn M.W."/>
            <person name="Ying K."/>
            <person name="Yeh C.-T."/>
            <person name="Emrich S.J."/>
            <person name="Jia Y."/>
            <person name="Kalyanaraman A."/>
            <person name="Hsia A.-P."/>
            <person name="Barbazuk W.B."/>
            <person name="Baucom R.S."/>
            <person name="Brutnell T.P."/>
            <person name="Carpita N.C."/>
            <person name="Chaparro C."/>
            <person name="Chia J.-M."/>
            <person name="Deragon J.-M."/>
            <person name="Estill J.C."/>
            <person name="Fu Y."/>
            <person name="Jeddeloh J.A."/>
            <person name="Han Y."/>
            <person name="Lee H."/>
            <person name="Li P."/>
            <person name="Lisch D.R."/>
            <person name="Liu S."/>
            <person name="Liu Z."/>
            <person name="Nagel D.H."/>
            <person name="McCann M.C."/>
            <person name="SanMiguel P."/>
            <person name="Myers A.M."/>
            <person name="Nettleton D."/>
            <person name="Nguyen J."/>
            <person name="Penning B.W."/>
            <person name="Ponnala L."/>
            <person name="Schneider K.L."/>
            <person name="Schwartz D.C."/>
            <person name="Sharma A."/>
            <person name="Soderlund C."/>
            <person name="Springer N.M."/>
            <person name="Sun Q."/>
            <person name="Wang H."/>
            <person name="Waterman M."/>
            <person name="Westerman R."/>
            <person name="Wolfgruber T.K."/>
            <person name="Yang L."/>
            <person name="Yu Y."/>
            <person name="Zhang L."/>
            <person name="Zhou S."/>
            <person name="Zhu Q."/>
            <person name="Bennetzen J.L."/>
            <person name="Dawe R.K."/>
            <person name="Jiang J."/>
            <person name="Jiang N."/>
            <person name="Presting G.G."/>
            <person name="Wessler S.R."/>
            <person name="Aluru S."/>
            <person name="Martienssen R.A."/>
            <person name="Clifton S.W."/>
            <person name="McCombie W.R."/>
            <person name="Wing R.A."/>
            <person name="Wilson R.K."/>
        </authorList>
    </citation>
    <scope>NUCLEOTIDE SEQUENCE [LARGE SCALE GENOMIC DNA]</scope>
    <source>
        <strain evidence="5">cv. B73</strain>
    </source>
</reference>
<dbReference type="EnsemblPlants" id="Zm00001eb255400_T001">
    <property type="protein sequence ID" value="Zm00001eb255400_P001"/>
    <property type="gene ID" value="Zm00001eb255400"/>
</dbReference>
<feature type="signal peptide" evidence="2">
    <location>
        <begin position="1"/>
        <end position="25"/>
    </location>
</feature>
<evidence type="ECO:0000313" key="5">
    <source>
        <dbReference type="Proteomes" id="UP000007305"/>
    </source>
</evidence>